<keyword evidence="5" id="KW-1003">Cell membrane</keyword>
<keyword evidence="7 9" id="KW-1133">Transmembrane helix</keyword>
<comment type="caution">
    <text evidence="10">The sequence shown here is derived from an EMBL/GenBank/DDBJ whole genome shotgun (WGS) entry which is preliminary data.</text>
</comment>
<dbReference type="HOGENOM" id="CLU_151983_0_0_9"/>
<dbReference type="InterPro" id="IPR031396">
    <property type="entry name" value="SepA"/>
</dbReference>
<keyword evidence="6 9" id="KW-0812">Transmembrane</keyword>
<dbReference type="Proteomes" id="UP000003455">
    <property type="component" value="Chromosome"/>
</dbReference>
<comment type="function">
    <text evidence="9">Involved in multidrug efflux.</text>
</comment>
<evidence type="ECO:0000256" key="9">
    <source>
        <dbReference type="RuleBase" id="RU362138"/>
    </source>
</evidence>
<dbReference type="AlphaFoldDB" id="A0A0E1XC86"/>
<feature type="transmembrane region" description="Helical" evidence="9">
    <location>
        <begin position="21"/>
        <end position="46"/>
    </location>
</feature>
<evidence type="ECO:0000256" key="4">
    <source>
        <dbReference type="ARBA" id="ARBA00022448"/>
    </source>
</evidence>
<sequence>MVRRTIVMNYLKHKFYNLLTTIIVLFIFVLSGAIFLTFLGFGLYGLSRILIYFRLGDFTYNRSMYDNLLYYGSYIIFGYFIVFAVEHLMDYFRKMLPENAYFRGATFHLISYMVATTLFYFIIHLNYVYINIDFWVIMVIIGFLYVCKLQFYPESKNLNNRK</sequence>
<proteinExistence type="inferred from homology"/>
<dbReference type="GO" id="GO:0005886">
    <property type="term" value="C:plasma membrane"/>
    <property type="evidence" value="ECO:0007669"/>
    <property type="project" value="UniProtKB-SubCell"/>
</dbReference>
<feature type="transmembrane region" description="Helical" evidence="9">
    <location>
        <begin position="100"/>
        <end position="122"/>
    </location>
</feature>
<comment type="subcellular location">
    <subcellularLocation>
        <location evidence="1 9">Cell membrane</location>
        <topology evidence="1 9">Multi-pass membrane protein</topology>
    </subcellularLocation>
</comment>
<gene>
    <name evidence="9 10" type="primary">sepA</name>
    <name evidence="10" type="ORF">HMPREF0769_10986</name>
</gene>
<evidence type="ECO:0000256" key="2">
    <source>
        <dbReference type="ARBA" id="ARBA00006238"/>
    </source>
</evidence>
<feature type="transmembrane region" description="Helical" evidence="9">
    <location>
        <begin position="68"/>
        <end position="88"/>
    </location>
</feature>
<organism evidence="10">
    <name type="scientific">Staphylococcus aureus subsp. aureus MN8</name>
    <dbReference type="NCBI Taxonomy" id="548470"/>
    <lineage>
        <taxon>Bacteria</taxon>
        <taxon>Bacillati</taxon>
        <taxon>Bacillota</taxon>
        <taxon>Bacilli</taxon>
        <taxon>Bacillales</taxon>
        <taxon>Staphylococcaceae</taxon>
        <taxon>Staphylococcus</taxon>
    </lineage>
</organism>
<feature type="transmembrane region" description="Helical" evidence="9">
    <location>
        <begin position="128"/>
        <end position="147"/>
    </location>
</feature>
<evidence type="ECO:0000256" key="5">
    <source>
        <dbReference type="ARBA" id="ARBA00022475"/>
    </source>
</evidence>
<keyword evidence="4 9" id="KW-0813">Transport</keyword>
<evidence type="ECO:0000256" key="7">
    <source>
        <dbReference type="ARBA" id="ARBA00022989"/>
    </source>
</evidence>
<evidence type="ECO:0000313" key="10">
    <source>
        <dbReference type="EMBL" id="EFH96984.1"/>
    </source>
</evidence>
<dbReference type="EMBL" id="ACJA02000001">
    <property type="protein sequence ID" value="EFH96984.1"/>
    <property type="molecule type" value="Genomic_DNA"/>
</dbReference>
<name>A0A0E1XC86_STAAU</name>
<evidence type="ECO:0000256" key="3">
    <source>
        <dbReference type="ARBA" id="ARBA00016025"/>
    </source>
</evidence>
<evidence type="ECO:0000256" key="8">
    <source>
        <dbReference type="ARBA" id="ARBA00023136"/>
    </source>
</evidence>
<keyword evidence="8 9" id="KW-0472">Membrane</keyword>
<protein>
    <recommendedName>
        <fullName evidence="3 9">Multidrug resistance efflux pump SepA</fullName>
    </recommendedName>
    <alternativeName>
        <fullName evidence="9">Antiseptic resistance protein SepA</fullName>
    </alternativeName>
</protein>
<accession>A0A0E1XC86</accession>
<evidence type="ECO:0000256" key="6">
    <source>
        <dbReference type="ARBA" id="ARBA00022692"/>
    </source>
</evidence>
<evidence type="ECO:0000256" key="1">
    <source>
        <dbReference type="ARBA" id="ARBA00004651"/>
    </source>
</evidence>
<dbReference type="Pfam" id="PF17080">
    <property type="entry name" value="SepA"/>
    <property type="match status" value="1"/>
</dbReference>
<comment type="similarity">
    <text evidence="2 9">Belongs to the multidrug resistance efflux pump SepA family.</text>
</comment>
<reference evidence="10" key="1">
    <citation type="submission" date="2010-05" db="EMBL/GenBank/DDBJ databases">
        <authorList>
            <person name="Muzny D."/>
            <person name="Qin X."/>
            <person name="Buhay C."/>
            <person name="Dugan-Rocha S."/>
            <person name="Ding Y."/>
            <person name="Chen G."/>
            <person name="Hawes A."/>
            <person name="Holder M."/>
            <person name="Jhangiani S."/>
            <person name="Johnson A."/>
            <person name="Khan Z."/>
            <person name="Li Z."/>
            <person name="Liu W."/>
            <person name="Liu X."/>
            <person name="Perez L."/>
            <person name="Shen H."/>
            <person name="Wang Q."/>
            <person name="Watt J."/>
            <person name="Xi L."/>
            <person name="Xin Y."/>
            <person name="Zhou J."/>
            <person name="Deng J."/>
            <person name="Jiang H."/>
            <person name="Liu Y."/>
            <person name="Qu J."/>
            <person name="Song X.-Z."/>
            <person name="Zhang L."/>
            <person name="Villasana D."/>
            <person name="Johnson A."/>
            <person name="Liu J."/>
            <person name="Liyanage D."/>
            <person name="Lorensuhewa L."/>
            <person name="Robinson T."/>
            <person name="Song A."/>
            <person name="Song B.-B."/>
            <person name="Dinh H."/>
            <person name="Thornton R."/>
            <person name="Coyle M."/>
            <person name="Francisco L."/>
            <person name="Jackson L."/>
            <person name="Javaid M."/>
            <person name="Korchina V."/>
            <person name="Kovar C."/>
            <person name="Mata R."/>
            <person name="Mathew T."/>
            <person name="Ngo R."/>
            <person name="Nguyen L."/>
            <person name="Nguyen N."/>
            <person name="Okwuonu G."/>
            <person name="Ongeri F."/>
            <person name="Pham C."/>
            <person name="Simmons D."/>
            <person name="Wilczek-Boney K."/>
            <person name="Hale W."/>
            <person name="Jakkamsetti A."/>
            <person name="Pham P."/>
            <person name="Ruth R."/>
            <person name="San Lucas F."/>
            <person name="Warren J."/>
            <person name="Zhang J."/>
            <person name="Zhao Z."/>
            <person name="Zhou C."/>
            <person name="Zhu D."/>
            <person name="Lee S."/>
            <person name="Bess C."/>
            <person name="Blankenburg K."/>
            <person name="Forbes L."/>
            <person name="Fu Q."/>
            <person name="Gubbala S."/>
            <person name="Hirani K."/>
            <person name="Jayaseelan J.C."/>
            <person name="Lara F."/>
            <person name="Munidasa M."/>
            <person name="Palculict T."/>
            <person name="Patil S."/>
            <person name="Pu L.-L."/>
            <person name="Saada N."/>
            <person name="Tang L."/>
            <person name="Weissenberger G."/>
            <person name="Zhu Y."/>
            <person name="Hemphill L."/>
            <person name="Shang Y."/>
            <person name="Youmans B."/>
            <person name="Ayvaz T."/>
            <person name="Ross M."/>
            <person name="Santibanez J."/>
            <person name="Aqrawi P."/>
            <person name="Gross S."/>
            <person name="Joshi V."/>
            <person name="Fowler G."/>
            <person name="Nazareth L."/>
            <person name="Reid J."/>
            <person name="Worley K."/>
            <person name="Petrosino J."/>
            <person name="Highlander S."/>
            <person name="Gibbs R."/>
        </authorList>
    </citation>
    <scope>NUCLEOTIDE SEQUENCE [LARGE SCALE GENOMIC DNA]</scope>
    <source>
        <strain evidence="10">MN8</strain>
    </source>
</reference>